<dbReference type="SUPFAM" id="SSF81296">
    <property type="entry name" value="E set domains"/>
    <property type="match status" value="1"/>
</dbReference>
<evidence type="ECO:0000256" key="5">
    <source>
        <dbReference type="ARBA" id="ARBA00071407"/>
    </source>
</evidence>
<dbReference type="PRINTS" id="PR00492">
    <property type="entry name" value="RHOGDI"/>
</dbReference>
<evidence type="ECO:0000313" key="7">
    <source>
        <dbReference type="Proteomes" id="UP000094385"/>
    </source>
</evidence>
<dbReference type="AlphaFoldDB" id="A0A1E3Q0X1"/>
<evidence type="ECO:0000256" key="1">
    <source>
        <dbReference type="ARBA" id="ARBA00004496"/>
    </source>
</evidence>
<comment type="function">
    <text evidence="4">Regulates the GDP/GTP exchange reaction of the Rho proteins by inhibiting the dissociation of GDP from them, and the subsequent binding of GTP to them.</text>
</comment>
<keyword evidence="3" id="KW-0963">Cytoplasm</keyword>
<dbReference type="GO" id="GO:0005094">
    <property type="term" value="F:Rho GDP-dissociation inhibitor activity"/>
    <property type="evidence" value="ECO:0007669"/>
    <property type="project" value="EnsemblFungi"/>
</dbReference>
<evidence type="ECO:0000256" key="4">
    <source>
        <dbReference type="ARBA" id="ARBA00054143"/>
    </source>
</evidence>
<sequence>METVTAADDDELVHEAGEGYKVGLKKTVEQYVKLDDDDPSLRKWKESLGLPSGAMSGSIGAAGDNRKVIILRLELQIQGHETIVLDLDKPKALEELKSRPIVLKEGSHYKVRIRFRIQHEIITGLRYLQLVKRKGIRVDKSDEVCGSYSPNTLEKPYYEKTFIEEEAPSGLIARGSYNITSKFVDDDGTTHLLFTWTLNIKKEWD</sequence>
<dbReference type="GO" id="GO:0005934">
    <property type="term" value="C:cellular bud tip"/>
    <property type="evidence" value="ECO:0007669"/>
    <property type="project" value="EnsemblFungi"/>
</dbReference>
<dbReference type="Gene3D" id="2.70.50.30">
    <property type="entry name" value="Coagulation Factor XIII, subunit A, domain 1"/>
    <property type="match status" value="1"/>
</dbReference>
<dbReference type="GO" id="GO:0032889">
    <property type="term" value="P:regulation of vacuole fusion, non-autophagic"/>
    <property type="evidence" value="ECO:0007669"/>
    <property type="project" value="EnsemblFungi"/>
</dbReference>
<dbReference type="GO" id="GO:0007015">
    <property type="term" value="P:actin filament organization"/>
    <property type="evidence" value="ECO:0007669"/>
    <property type="project" value="EnsemblFungi"/>
</dbReference>
<gene>
    <name evidence="6" type="ORF">LIPSTDRAFT_73957</name>
</gene>
<comment type="subcellular location">
    <subcellularLocation>
        <location evidence="1">Cytoplasm</location>
    </subcellularLocation>
</comment>
<dbReference type="GO" id="GO:0007266">
    <property type="term" value="P:Rho protein signal transduction"/>
    <property type="evidence" value="ECO:0007669"/>
    <property type="project" value="EnsemblFungi"/>
</dbReference>
<accession>A0A1E3Q0X1</accession>
<dbReference type="GO" id="GO:0016020">
    <property type="term" value="C:membrane"/>
    <property type="evidence" value="ECO:0007669"/>
    <property type="project" value="TreeGrafter"/>
</dbReference>
<dbReference type="FunFam" id="2.70.50.30:FF:000001">
    <property type="entry name" value="Rho GDP-dissociation inhibitor 1"/>
    <property type="match status" value="1"/>
</dbReference>
<proteinExistence type="inferred from homology"/>
<dbReference type="PANTHER" id="PTHR10980:SF3">
    <property type="entry name" value="LD16419P"/>
    <property type="match status" value="1"/>
</dbReference>
<protein>
    <recommendedName>
        <fullName evidence="5">Rho GDP-dissociation inhibitor</fullName>
    </recommendedName>
</protein>
<dbReference type="OrthoDB" id="1683373at2759"/>
<evidence type="ECO:0000313" key="6">
    <source>
        <dbReference type="EMBL" id="ODQ71321.1"/>
    </source>
</evidence>
<name>A0A1E3Q0X1_LIPST</name>
<evidence type="ECO:0000256" key="3">
    <source>
        <dbReference type="ARBA" id="ARBA00022490"/>
    </source>
</evidence>
<dbReference type="Pfam" id="PF02115">
    <property type="entry name" value="Rho_GDI"/>
    <property type="match status" value="1"/>
</dbReference>
<dbReference type="InterPro" id="IPR014756">
    <property type="entry name" value="Ig_E-set"/>
</dbReference>
<dbReference type="PANTHER" id="PTHR10980">
    <property type="entry name" value="RHO GDP-DISSOCIATION INHIBITOR"/>
    <property type="match status" value="1"/>
</dbReference>
<keyword evidence="7" id="KW-1185">Reference proteome</keyword>
<dbReference type="InterPro" id="IPR000406">
    <property type="entry name" value="Rho_GDI"/>
</dbReference>
<evidence type="ECO:0000256" key="2">
    <source>
        <dbReference type="ARBA" id="ARBA00009758"/>
    </source>
</evidence>
<dbReference type="Proteomes" id="UP000094385">
    <property type="component" value="Unassembled WGS sequence"/>
</dbReference>
<organism evidence="6 7">
    <name type="scientific">Lipomyces starkeyi NRRL Y-11557</name>
    <dbReference type="NCBI Taxonomy" id="675824"/>
    <lineage>
        <taxon>Eukaryota</taxon>
        <taxon>Fungi</taxon>
        <taxon>Dikarya</taxon>
        <taxon>Ascomycota</taxon>
        <taxon>Saccharomycotina</taxon>
        <taxon>Lipomycetes</taxon>
        <taxon>Lipomycetales</taxon>
        <taxon>Lipomycetaceae</taxon>
        <taxon>Lipomyces</taxon>
    </lineage>
</organism>
<dbReference type="STRING" id="675824.A0A1E3Q0X1"/>
<comment type="similarity">
    <text evidence="2">Belongs to the Rho GDI family.</text>
</comment>
<dbReference type="InterPro" id="IPR024792">
    <property type="entry name" value="RhoGDI_dom_sf"/>
</dbReference>
<dbReference type="GO" id="GO:0005829">
    <property type="term" value="C:cytosol"/>
    <property type="evidence" value="ECO:0007669"/>
    <property type="project" value="EnsemblFungi"/>
</dbReference>
<dbReference type="EMBL" id="KV454298">
    <property type="protein sequence ID" value="ODQ71321.1"/>
    <property type="molecule type" value="Genomic_DNA"/>
</dbReference>
<dbReference type="GO" id="GO:0005935">
    <property type="term" value="C:cellular bud neck"/>
    <property type="evidence" value="ECO:0007669"/>
    <property type="project" value="EnsemblFungi"/>
</dbReference>
<reference evidence="6 7" key="1">
    <citation type="journal article" date="2016" name="Proc. Natl. Acad. Sci. U.S.A.">
        <title>Comparative genomics of biotechnologically important yeasts.</title>
        <authorList>
            <person name="Riley R."/>
            <person name="Haridas S."/>
            <person name="Wolfe K.H."/>
            <person name="Lopes M.R."/>
            <person name="Hittinger C.T."/>
            <person name="Goeker M."/>
            <person name="Salamov A.A."/>
            <person name="Wisecaver J.H."/>
            <person name="Long T.M."/>
            <person name="Calvey C.H."/>
            <person name="Aerts A.L."/>
            <person name="Barry K.W."/>
            <person name="Choi C."/>
            <person name="Clum A."/>
            <person name="Coughlan A.Y."/>
            <person name="Deshpande S."/>
            <person name="Douglass A.P."/>
            <person name="Hanson S.J."/>
            <person name="Klenk H.-P."/>
            <person name="LaButti K.M."/>
            <person name="Lapidus A."/>
            <person name="Lindquist E.A."/>
            <person name="Lipzen A.M."/>
            <person name="Meier-Kolthoff J.P."/>
            <person name="Ohm R.A."/>
            <person name="Otillar R.P."/>
            <person name="Pangilinan J.L."/>
            <person name="Peng Y."/>
            <person name="Rokas A."/>
            <person name="Rosa C.A."/>
            <person name="Scheuner C."/>
            <person name="Sibirny A.A."/>
            <person name="Slot J.C."/>
            <person name="Stielow J.B."/>
            <person name="Sun H."/>
            <person name="Kurtzman C.P."/>
            <person name="Blackwell M."/>
            <person name="Grigoriev I.V."/>
            <person name="Jeffries T.W."/>
        </authorList>
    </citation>
    <scope>NUCLEOTIDE SEQUENCE [LARGE SCALE GENOMIC DNA]</scope>
    <source>
        <strain evidence="6 7">NRRL Y-11557</strain>
    </source>
</reference>